<dbReference type="STRING" id="561184.SAMN05216376_101609"/>
<evidence type="ECO:0000313" key="1">
    <source>
        <dbReference type="EMBL" id="KHQ53986.1"/>
    </source>
</evidence>
<comment type="caution">
    <text evidence="1">The sequence shown here is derived from an EMBL/GenBank/DDBJ whole genome shotgun (WGS) entry which is preliminary data.</text>
</comment>
<dbReference type="RefSeq" id="WP_043138625.1">
    <property type="nucleotide sequence ID" value="NZ_AP022337.1"/>
</dbReference>
<name>A0A0B3SBD1_9RHOB</name>
<dbReference type="OrthoDB" id="7855264at2"/>
<proteinExistence type="predicted"/>
<accession>A0A225Q1J0</accession>
<accession>A0A225QT38</accession>
<reference evidence="1 2" key="1">
    <citation type="submission" date="2014-10" db="EMBL/GenBank/DDBJ databases">
        <title>Genome sequence of Ponticoccus sp. strain UMTAT08 isolated from clonal culture of toxic dinoflagellate Alexandrium tamiyavanichii.</title>
        <authorList>
            <person name="Gan H.Y."/>
            <person name="Muhd D.-D."/>
            <person name="Mohd Noor M.E."/>
            <person name="Yeong Y.S."/>
            <person name="Usup G."/>
        </authorList>
    </citation>
    <scope>NUCLEOTIDE SEQUENCE [LARGE SCALE GENOMIC DNA]</scope>
    <source>
        <strain evidence="1 2">UMTAT08</strain>
    </source>
</reference>
<protein>
    <submittedName>
        <fullName evidence="1">Uncharacterized protein</fullName>
    </submittedName>
</protein>
<keyword evidence="2" id="KW-1185">Reference proteome</keyword>
<organism evidence="1 2">
    <name type="scientific">Mameliella alba</name>
    <dbReference type="NCBI Taxonomy" id="561184"/>
    <lineage>
        <taxon>Bacteria</taxon>
        <taxon>Pseudomonadati</taxon>
        <taxon>Pseudomonadota</taxon>
        <taxon>Alphaproteobacteria</taxon>
        <taxon>Rhodobacterales</taxon>
        <taxon>Roseobacteraceae</taxon>
        <taxon>Mameliella</taxon>
    </lineage>
</organism>
<accession>A0A0B3SBD1</accession>
<dbReference type="Proteomes" id="UP000030960">
    <property type="component" value="Unassembled WGS sequence"/>
</dbReference>
<dbReference type="EMBL" id="JSUQ01000004">
    <property type="protein sequence ID" value="KHQ53986.1"/>
    <property type="molecule type" value="Genomic_DNA"/>
</dbReference>
<sequence>MRIISLLITLVAFGAGVFFMYARYERYQQNQRIEAQNDRKNDANRVIKLINSFDGRSRDCTDWFVGLSTGSFDLPTTTPRTALMFSESCGESMVKRADEASDLVNRLASQEESQPGRTEFLTEARALIEAYRSQSDDFSQAYRILSTAPDQDARSALRPQVAQLVNRAIPAINRGLGNLESARKAFIYPNS</sequence>
<dbReference type="GeneID" id="66498935"/>
<dbReference type="AlphaFoldDB" id="A0A0B3SBD1"/>
<evidence type="ECO:0000313" key="2">
    <source>
        <dbReference type="Proteomes" id="UP000030960"/>
    </source>
</evidence>
<gene>
    <name evidence="1" type="ORF">OA50_01214</name>
</gene>